<feature type="transmembrane region" description="Helical" evidence="2">
    <location>
        <begin position="367"/>
        <end position="387"/>
    </location>
</feature>
<keyword evidence="2" id="KW-0472">Membrane</keyword>
<evidence type="ECO:0000313" key="4">
    <source>
        <dbReference type="Proteomes" id="UP000695562"/>
    </source>
</evidence>
<accession>A0A8J4UT16</accession>
<keyword evidence="4" id="KW-1185">Reference proteome</keyword>
<dbReference type="OrthoDB" id="18866at2759"/>
<organism evidence="3 4">
    <name type="scientific">Polysphondylium violaceum</name>
    <dbReference type="NCBI Taxonomy" id="133409"/>
    <lineage>
        <taxon>Eukaryota</taxon>
        <taxon>Amoebozoa</taxon>
        <taxon>Evosea</taxon>
        <taxon>Eumycetozoa</taxon>
        <taxon>Dictyostelia</taxon>
        <taxon>Dictyosteliales</taxon>
        <taxon>Dictyosteliaceae</taxon>
        <taxon>Polysphondylium</taxon>
    </lineage>
</organism>
<comment type="caution">
    <text evidence="3">The sequence shown here is derived from an EMBL/GenBank/DDBJ whole genome shotgun (WGS) entry which is preliminary data.</text>
</comment>
<dbReference type="InterPro" id="IPR016024">
    <property type="entry name" value="ARM-type_fold"/>
</dbReference>
<keyword evidence="2" id="KW-0812">Transmembrane</keyword>
<evidence type="ECO:0000313" key="3">
    <source>
        <dbReference type="EMBL" id="KAF2074281.1"/>
    </source>
</evidence>
<gene>
    <name evidence="3" type="ORF">CYY_004414</name>
</gene>
<proteinExistence type="predicted"/>
<sequence>MNRSLINLHRLSVRYHSNAIHHVTANTGLVMAKRYNSSATSNNSNSSNKNSSEKKQQVDKQNLLLEAQFKQFEKNFIDSENAQQEDPNDSTKEKESFGAKFKRNITSFAVFGFLSFGLAVALTTSDETSYYINNHDAVVSNLINIKDYELLTKRLRHLSEYSASNNTLRDTLAQPKYINAFLNIILEYSDLEINNNAAKVIDNIVDSATDFSFIPKLMEVSQLEYIPSYVRKTLASAISKIALKDEMARLTLASNGAIEFLDEILDNKLYRSKLSLSSLMAICSTCKSIPTTIANQSPKRQELIDKYSNQSIQLESNVLALKTKELKDSGLLLYLHTSAGGFAWGFFESLRNKYPIKRALLNGCKNSIITAAVPIFFVGLMTTLATREFKKLDSPKEKLYFYFGGLYSLFPWYYILPVVERFSPYWIGGHVIGFMSFFTYLAYSDYDLFKSDMVLIQKDRLAPPREVLKKQIEENKSKN</sequence>
<evidence type="ECO:0000256" key="2">
    <source>
        <dbReference type="SAM" id="Phobius"/>
    </source>
</evidence>
<dbReference type="Gene3D" id="1.25.10.10">
    <property type="entry name" value="Leucine-rich Repeat Variant"/>
    <property type="match status" value="1"/>
</dbReference>
<dbReference type="SUPFAM" id="SSF48371">
    <property type="entry name" value="ARM repeat"/>
    <property type="match status" value="1"/>
</dbReference>
<feature type="transmembrane region" description="Helical" evidence="2">
    <location>
        <begin position="331"/>
        <end position="347"/>
    </location>
</feature>
<feature type="compositionally biased region" description="Low complexity" evidence="1">
    <location>
        <begin position="37"/>
        <end position="50"/>
    </location>
</feature>
<dbReference type="Proteomes" id="UP000695562">
    <property type="component" value="Unassembled WGS sequence"/>
</dbReference>
<feature type="transmembrane region" description="Helical" evidence="2">
    <location>
        <begin position="422"/>
        <end position="443"/>
    </location>
</feature>
<protein>
    <recommendedName>
        <fullName evidence="5">Transmembrane protein</fullName>
    </recommendedName>
</protein>
<reference evidence="3" key="1">
    <citation type="submission" date="2020-01" db="EMBL/GenBank/DDBJ databases">
        <title>Development of genomics and gene disruption for Polysphondylium violaceum indicates a role for the polyketide synthase stlB in stalk morphogenesis.</title>
        <authorList>
            <person name="Narita B."/>
            <person name="Kawabe Y."/>
            <person name="Kin K."/>
            <person name="Saito T."/>
            <person name="Gibbs R."/>
            <person name="Kuspa A."/>
            <person name="Muzny D."/>
            <person name="Queller D."/>
            <person name="Richards S."/>
            <person name="Strassman J."/>
            <person name="Sucgang R."/>
            <person name="Worley K."/>
            <person name="Schaap P."/>
        </authorList>
    </citation>
    <scope>NUCLEOTIDE SEQUENCE</scope>
    <source>
        <strain evidence="3">QSvi11</strain>
    </source>
</reference>
<evidence type="ECO:0000256" key="1">
    <source>
        <dbReference type="SAM" id="MobiDB-lite"/>
    </source>
</evidence>
<keyword evidence="2" id="KW-1133">Transmembrane helix</keyword>
<feature type="region of interest" description="Disordered" evidence="1">
    <location>
        <begin position="37"/>
        <end position="57"/>
    </location>
</feature>
<feature type="transmembrane region" description="Helical" evidence="2">
    <location>
        <begin position="399"/>
        <end position="416"/>
    </location>
</feature>
<name>A0A8J4UT16_9MYCE</name>
<evidence type="ECO:0008006" key="5">
    <source>
        <dbReference type="Google" id="ProtNLM"/>
    </source>
</evidence>
<dbReference type="AlphaFoldDB" id="A0A8J4UT16"/>
<dbReference type="EMBL" id="AJWJ01000155">
    <property type="protein sequence ID" value="KAF2074281.1"/>
    <property type="molecule type" value="Genomic_DNA"/>
</dbReference>
<dbReference type="InterPro" id="IPR011989">
    <property type="entry name" value="ARM-like"/>
</dbReference>